<dbReference type="Proteomes" id="UP000675881">
    <property type="component" value="Unassembled WGS sequence"/>
</dbReference>
<keyword evidence="2" id="KW-1185">Reference proteome</keyword>
<reference evidence="1" key="1">
    <citation type="submission" date="2021-02" db="EMBL/GenBank/DDBJ databases">
        <authorList>
            <person name="Bekaert M."/>
        </authorList>
    </citation>
    <scope>NUCLEOTIDE SEQUENCE</scope>
    <source>
        <strain evidence="1">IoA-00</strain>
    </source>
</reference>
<comment type="caution">
    <text evidence="1">The sequence shown here is derived from an EMBL/GenBank/DDBJ whole genome shotgun (WGS) entry which is preliminary data.</text>
</comment>
<name>A0A817FAB9_LEPSM</name>
<organism evidence="1 2">
    <name type="scientific">Lepeophtheirus salmonis</name>
    <name type="common">Salmon louse</name>
    <name type="synonym">Caligus salmonis</name>
    <dbReference type="NCBI Taxonomy" id="72036"/>
    <lineage>
        <taxon>Eukaryota</taxon>
        <taxon>Metazoa</taxon>
        <taxon>Ecdysozoa</taxon>
        <taxon>Arthropoda</taxon>
        <taxon>Crustacea</taxon>
        <taxon>Multicrustacea</taxon>
        <taxon>Hexanauplia</taxon>
        <taxon>Copepoda</taxon>
        <taxon>Siphonostomatoida</taxon>
        <taxon>Caligidae</taxon>
        <taxon>Lepeophtheirus</taxon>
    </lineage>
</organism>
<dbReference type="EMBL" id="CAJNVT010000003">
    <property type="protein sequence ID" value="CAF2740533.1"/>
    <property type="molecule type" value="Genomic_DNA"/>
</dbReference>
<evidence type="ECO:0000313" key="1">
    <source>
        <dbReference type="EMBL" id="CAF2740533.1"/>
    </source>
</evidence>
<protein>
    <submittedName>
        <fullName evidence="1">(salmon louse) hypothetical protein</fullName>
    </submittedName>
</protein>
<gene>
    <name evidence="1" type="ORF">LSAA_23</name>
</gene>
<proteinExistence type="predicted"/>
<evidence type="ECO:0000313" key="2">
    <source>
        <dbReference type="Proteomes" id="UP000675881"/>
    </source>
</evidence>
<sequence>MEPSTESEKGVNFNPFVCEVGGDFDEEDRKKDRGSRGEIAIERKAMVEGIIKYEDLTSRIYIFDDAEQETKVLIATTLLVYLEVVHYNVAPPLEVQYKNCV</sequence>
<dbReference type="AlphaFoldDB" id="A0A817FAB9"/>
<accession>A0A817FAB9</accession>